<protein>
    <recommendedName>
        <fullName evidence="5">HMG box domain-containing protein</fullName>
    </recommendedName>
</protein>
<reference evidence="6" key="1">
    <citation type="submission" date="2022-07" db="EMBL/GenBank/DDBJ databases">
        <title>Phylogenomic reconstructions and comparative analyses of Kickxellomycotina fungi.</title>
        <authorList>
            <person name="Reynolds N.K."/>
            <person name="Stajich J.E."/>
            <person name="Barry K."/>
            <person name="Grigoriev I.V."/>
            <person name="Crous P."/>
            <person name="Smith M.E."/>
        </authorList>
    </citation>
    <scope>NUCLEOTIDE SEQUENCE</scope>
    <source>
        <strain evidence="6">BCRC 34381</strain>
    </source>
</reference>
<dbReference type="GO" id="GO:0003677">
    <property type="term" value="F:DNA binding"/>
    <property type="evidence" value="ECO:0007669"/>
    <property type="project" value="UniProtKB-UniRule"/>
</dbReference>
<comment type="caution">
    <text evidence="6">The sequence shown here is derived from an EMBL/GenBank/DDBJ whole genome shotgun (WGS) entry which is preliminary data.</text>
</comment>
<evidence type="ECO:0000313" key="6">
    <source>
        <dbReference type="EMBL" id="KAJ1718227.1"/>
    </source>
</evidence>
<dbReference type="Pfam" id="PF09011">
    <property type="entry name" value="HMG_box_2"/>
    <property type="match status" value="1"/>
</dbReference>
<evidence type="ECO:0000256" key="1">
    <source>
        <dbReference type="ARBA" id="ARBA00023125"/>
    </source>
</evidence>
<feature type="domain" description="HMG box" evidence="5">
    <location>
        <begin position="110"/>
        <end position="177"/>
    </location>
</feature>
<keyword evidence="7" id="KW-1185">Reference proteome</keyword>
<dbReference type="GO" id="GO:0005634">
    <property type="term" value="C:nucleus"/>
    <property type="evidence" value="ECO:0007669"/>
    <property type="project" value="UniProtKB-UniRule"/>
</dbReference>
<organism evidence="6 7">
    <name type="scientific">Coemansia biformis</name>
    <dbReference type="NCBI Taxonomy" id="1286918"/>
    <lineage>
        <taxon>Eukaryota</taxon>
        <taxon>Fungi</taxon>
        <taxon>Fungi incertae sedis</taxon>
        <taxon>Zoopagomycota</taxon>
        <taxon>Kickxellomycotina</taxon>
        <taxon>Kickxellomycetes</taxon>
        <taxon>Kickxellales</taxon>
        <taxon>Kickxellaceae</taxon>
        <taxon>Coemansia</taxon>
    </lineage>
</organism>
<keyword evidence="2" id="KW-0539">Nucleus</keyword>
<feature type="compositionally biased region" description="Basic residues" evidence="4">
    <location>
        <begin position="67"/>
        <end position="88"/>
    </location>
</feature>
<dbReference type="AlphaFoldDB" id="A0A9W8CNU9"/>
<accession>A0A9W8CNU9</accession>
<feature type="domain" description="HMG box" evidence="5">
    <location>
        <begin position="209"/>
        <end position="261"/>
    </location>
</feature>
<evidence type="ECO:0000259" key="5">
    <source>
        <dbReference type="PROSITE" id="PS50118"/>
    </source>
</evidence>
<evidence type="ECO:0000256" key="3">
    <source>
        <dbReference type="SAM" id="Coils"/>
    </source>
</evidence>
<gene>
    <name evidence="6" type="ORF">LPJ61_006748</name>
</gene>
<dbReference type="Proteomes" id="UP001143981">
    <property type="component" value="Unassembled WGS sequence"/>
</dbReference>
<sequence>LTVGRAAAPSRGFAISTSSRLEPTRTVWEPMAGAAKKAKPSAKATAAGRGKPAKAAESKKAPSKTGAKAKKAPAKKAPARKAATKKAPTKKELLEGRPKLNSKKALLTAPTRPPNSYALFVKSTAPPAGITQSSNIAERSRAYAEQWKQLGDAQKHRLENEVHKLRAEYEDTLRKWWSTADPELVALENQRRRRQRGSKAILLKDPFAPKRPLSAYVAFAKAHVDRNKGAAGSNGIGAMSALMKEAGAQWKRMAEADKAPF</sequence>
<dbReference type="SMART" id="SM00398">
    <property type="entry name" value="HMG"/>
    <property type="match status" value="1"/>
</dbReference>
<feature type="region of interest" description="Disordered" evidence="4">
    <location>
        <begin position="1"/>
        <end position="114"/>
    </location>
</feature>
<feature type="DNA-binding region" description="HMG box" evidence="2">
    <location>
        <begin position="209"/>
        <end position="261"/>
    </location>
</feature>
<dbReference type="OrthoDB" id="1919336at2759"/>
<dbReference type="Pfam" id="PF00505">
    <property type="entry name" value="HMG_box"/>
    <property type="match status" value="1"/>
</dbReference>
<feature type="compositionally biased region" description="Basic and acidic residues" evidence="4">
    <location>
        <begin position="89"/>
        <end position="98"/>
    </location>
</feature>
<evidence type="ECO:0000256" key="2">
    <source>
        <dbReference type="PROSITE-ProRule" id="PRU00267"/>
    </source>
</evidence>
<evidence type="ECO:0000256" key="4">
    <source>
        <dbReference type="SAM" id="MobiDB-lite"/>
    </source>
</evidence>
<dbReference type="InterPro" id="IPR036910">
    <property type="entry name" value="HMG_box_dom_sf"/>
</dbReference>
<dbReference type="EMBL" id="JANBOI010003650">
    <property type="protein sequence ID" value="KAJ1718227.1"/>
    <property type="molecule type" value="Genomic_DNA"/>
</dbReference>
<proteinExistence type="predicted"/>
<dbReference type="SUPFAM" id="SSF47095">
    <property type="entry name" value="HMG-box"/>
    <property type="match status" value="2"/>
</dbReference>
<dbReference type="InterPro" id="IPR009071">
    <property type="entry name" value="HMG_box_dom"/>
</dbReference>
<keyword evidence="3" id="KW-0175">Coiled coil</keyword>
<keyword evidence="1 2" id="KW-0238">DNA-binding</keyword>
<feature type="non-terminal residue" evidence="6">
    <location>
        <position position="1"/>
    </location>
</feature>
<feature type="DNA-binding region" description="HMG box" evidence="2">
    <location>
        <begin position="110"/>
        <end position="177"/>
    </location>
</feature>
<feature type="non-terminal residue" evidence="6">
    <location>
        <position position="261"/>
    </location>
</feature>
<evidence type="ECO:0000313" key="7">
    <source>
        <dbReference type="Proteomes" id="UP001143981"/>
    </source>
</evidence>
<name>A0A9W8CNU9_9FUNG</name>
<dbReference type="Gene3D" id="1.10.30.10">
    <property type="entry name" value="High mobility group box domain"/>
    <property type="match status" value="2"/>
</dbReference>
<dbReference type="InterPro" id="IPR050342">
    <property type="entry name" value="HMGB"/>
</dbReference>
<feature type="coiled-coil region" evidence="3">
    <location>
        <begin position="148"/>
        <end position="175"/>
    </location>
</feature>
<dbReference type="PROSITE" id="PS50118">
    <property type="entry name" value="HMG_BOX_2"/>
    <property type="match status" value="2"/>
</dbReference>
<dbReference type="PANTHER" id="PTHR48112">
    <property type="entry name" value="HIGH MOBILITY GROUP PROTEIN DSP1"/>
    <property type="match status" value="1"/>
</dbReference>